<reference evidence="4 5" key="1">
    <citation type="journal article" date="2023" name="Hortic Res">
        <title>Pangenome of water caltrop reveals structural variations and asymmetric subgenome divergence after allopolyploidization.</title>
        <authorList>
            <person name="Zhang X."/>
            <person name="Chen Y."/>
            <person name="Wang L."/>
            <person name="Yuan Y."/>
            <person name="Fang M."/>
            <person name="Shi L."/>
            <person name="Lu R."/>
            <person name="Comes H.P."/>
            <person name="Ma Y."/>
            <person name="Chen Y."/>
            <person name="Huang G."/>
            <person name="Zhou Y."/>
            <person name="Zheng Z."/>
            <person name="Qiu Y."/>
        </authorList>
    </citation>
    <scope>NUCLEOTIDE SEQUENCE [LARGE SCALE GENOMIC DNA]</scope>
    <source>
        <strain evidence="4">F231</strain>
    </source>
</reference>
<comment type="caution">
    <text evidence="4">The sequence shown here is derived from an EMBL/GenBank/DDBJ whole genome shotgun (WGS) entry which is preliminary data.</text>
</comment>
<name>A0AAN7LTV7_TRANT</name>
<keyword evidence="5" id="KW-1185">Reference proteome</keyword>
<dbReference type="Pfam" id="PF06094">
    <property type="entry name" value="GGACT"/>
    <property type="match status" value="1"/>
</dbReference>
<organism evidence="4 5">
    <name type="scientific">Trapa natans</name>
    <name type="common">Water chestnut</name>
    <dbReference type="NCBI Taxonomy" id="22666"/>
    <lineage>
        <taxon>Eukaryota</taxon>
        <taxon>Viridiplantae</taxon>
        <taxon>Streptophyta</taxon>
        <taxon>Embryophyta</taxon>
        <taxon>Tracheophyta</taxon>
        <taxon>Spermatophyta</taxon>
        <taxon>Magnoliopsida</taxon>
        <taxon>eudicotyledons</taxon>
        <taxon>Gunneridae</taxon>
        <taxon>Pentapetalae</taxon>
        <taxon>rosids</taxon>
        <taxon>malvids</taxon>
        <taxon>Myrtales</taxon>
        <taxon>Lythraceae</taxon>
        <taxon>Trapa</taxon>
    </lineage>
</organism>
<dbReference type="SUPFAM" id="SSF110857">
    <property type="entry name" value="Gamma-glutamyl cyclotransferase-like"/>
    <property type="match status" value="1"/>
</dbReference>
<evidence type="ECO:0000313" key="5">
    <source>
        <dbReference type="Proteomes" id="UP001346149"/>
    </source>
</evidence>
<gene>
    <name evidence="4" type="ORF">SAY86_011358</name>
</gene>
<protein>
    <recommendedName>
        <fullName evidence="3">Gamma-glutamylcyclotransferase AIG2-like domain-containing protein</fullName>
    </recommendedName>
</protein>
<evidence type="ECO:0000313" key="4">
    <source>
        <dbReference type="EMBL" id="KAK4787525.1"/>
    </source>
</evidence>
<dbReference type="EMBL" id="JAXQNO010000012">
    <property type="protein sequence ID" value="KAK4787525.1"/>
    <property type="molecule type" value="Genomic_DNA"/>
</dbReference>
<dbReference type="GO" id="GO:0016746">
    <property type="term" value="F:acyltransferase activity"/>
    <property type="evidence" value="ECO:0007669"/>
    <property type="project" value="UniProtKB-KW"/>
</dbReference>
<keyword evidence="2" id="KW-0808">Transferase</keyword>
<keyword evidence="2" id="KW-0012">Acyltransferase</keyword>
<dbReference type="InterPro" id="IPR013024">
    <property type="entry name" value="GGCT-like"/>
</dbReference>
<evidence type="ECO:0000256" key="1">
    <source>
        <dbReference type="ARBA" id="ARBA00002782"/>
    </source>
</evidence>
<comment type="function">
    <text evidence="1">Putative gamma-glutamylcyclotransferase.</text>
</comment>
<dbReference type="Gene3D" id="3.10.490.10">
    <property type="entry name" value="Gamma-glutamyl cyclotransferase-like"/>
    <property type="match status" value="1"/>
</dbReference>
<feature type="domain" description="Gamma-glutamylcyclotransferase AIG2-like" evidence="3">
    <location>
        <begin position="240"/>
        <end position="304"/>
    </location>
</feature>
<dbReference type="Proteomes" id="UP001346149">
    <property type="component" value="Unassembled WGS sequence"/>
</dbReference>
<proteinExistence type="predicted"/>
<evidence type="ECO:0000256" key="2">
    <source>
        <dbReference type="ARBA" id="ARBA00023315"/>
    </source>
</evidence>
<dbReference type="CDD" id="cd06661">
    <property type="entry name" value="GGCT_like"/>
    <property type="match status" value="1"/>
</dbReference>
<dbReference type="PANTHER" id="PTHR34197:SF2">
    <property type="entry name" value="OS04G0591300 PROTEIN"/>
    <property type="match status" value="1"/>
</dbReference>
<evidence type="ECO:0000259" key="3">
    <source>
        <dbReference type="Pfam" id="PF06094"/>
    </source>
</evidence>
<accession>A0AAN7LTV7</accession>
<dbReference type="AlphaFoldDB" id="A0AAN7LTV7"/>
<sequence length="315" mass="34459">MYVDEEEAWRCPKHRSRRRTIGVCPTCLRERLSNLCPDCASLRPCGCCASTTTTSSSSSSSSFSRLFYGGESSGGVGSVGRVSNLINSEPSFRRSSSTAVSIFRSRLRYADDLDAACHDNVGRGFPGSRTSRATLFWGIFRRDKSRRSGGDFGEMAACNGGERVRVEGGREPDVRAVEKPSRMMMRKSRSVAATWSRAGAVARSSSSGKGWNWTSWPPATPSTSAVNRRSPPIPLLCGLYGIPFLINLPGQGHRVSGEVYAVSSRGVSRVDDLEGIRNRHYERSSICVHRIGAPPVIEAEAYYGEDRRGGTSWRL</sequence>
<dbReference type="InterPro" id="IPR036568">
    <property type="entry name" value="GGCT-like_sf"/>
</dbReference>
<dbReference type="InterPro" id="IPR009288">
    <property type="entry name" value="AIG2-like_dom"/>
</dbReference>
<dbReference type="PANTHER" id="PTHR34197">
    <property type="entry name" value="OS04G0591300 PROTEIN"/>
    <property type="match status" value="1"/>
</dbReference>